<name>T1GUC0_MEGSC</name>
<keyword evidence="4" id="KW-1185">Reference proteome</keyword>
<protein>
    <submittedName>
        <fullName evidence="3">Uncharacterized protein</fullName>
    </submittedName>
</protein>
<feature type="compositionally biased region" description="Basic and acidic residues" evidence="1">
    <location>
        <begin position="165"/>
        <end position="196"/>
    </location>
</feature>
<dbReference type="EMBL" id="CAQQ02181400">
    <property type="status" value="NOT_ANNOTATED_CDS"/>
    <property type="molecule type" value="Genomic_DNA"/>
</dbReference>
<accession>T1GUC0</accession>
<evidence type="ECO:0000256" key="2">
    <source>
        <dbReference type="SAM" id="Phobius"/>
    </source>
</evidence>
<organism evidence="3 4">
    <name type="scientific">Megaselia scalaris</name>
    <name type="common">Humpbacked fly</name>
    <name type="synonym">Phora scalaris</name>
    <dbReference type="NCBI Taxonomy" id="36166"/>
    <lineage>
        <taxon>Eukaryota</taxon>
        <taxon>Metazoa</taxon>
        <taxon>Ecdysozoa</taxon>
        <taxon>Arthropoda</taxon>
        <taxon>Hexapoda</taxon>
        <taxon>Insecta</taxon>
        <taxon>Pterygota</taxon>
        <taxon>Neoptera</taxon>
        <taxon>Endopterygota</taxon>
        <taxon>Diptera</taxon>
        <taxon>Brachycera</taxon>
        <taxon>Muscomorpha</taxon>
        <taxon>Platypezoidea</taxon>
        <taxon>Phoridae</taxon>
        <taxon>Megaseliini</taxon>
        <taxon>Megaselia</taxon>
    </lineage>
</organism>
<evidence type="ECO:0000313" key="3">
    <source>
        <dbReference type="EnsemblMetazoa" id="MESCA007330-PA"/>
    </source>
</evidence>
<keyword evidence="2" id="KW-0812">Transmembrane</keyword>
<dbReference type="EnsemblMetazoa" id="MESCA007330-RA">
    <property type="protein sequence ID" value="MESCA007330-PA"/>
    <property type="gene ID" value="MESCA007330"/>
</dbReference>
<feature type="transmembrane region" description="Helical" evidence="2">
    <location>
        <begin position="21"/>
        <end position="41"/>
    </location>
</feature>
<feature type="region of interest" description="Disordered" evidence="1">
    <location>
        <begin position="115"/>
        <end position="196"/>
    </location>
</feature>
<dbReference type="HOGENOM" id="CLU_089769_0_0_1"/>
<evidence type="ECO:0000313" key="4">
    <source>
        <dbReference type="Proteomes" id="UP000015102"/>
    </source>
</evidence>
<evidence type="ECO:0000256" key="1">
    <source>
        <dbReference type="SAM" id="MobiDB-lite"/>
    </source>
</evidence>
<dbReference type="OMA" id="IDDERSP"/>
<keyword evidence="2" id="KW-1133">Transmembrane helix</keyword>
<sequence>MLPTYSRTSRKLGIIPNKEKCMIGLVLSTLCLLCFAGIFLLPDDFGGEKVLKVVKKFKEAGPDIFIPNIPNPPLAEKLGESIHVQGDRQRLEAKIKNEWSDGKYILDKPEVIKKSSGEDYVEPNNRDDNDNDRDNEEKNNEGVVAPPPNGKDDAAVVAPPSKKLGGKDENVLEISESKNEDPSVKEKAEKVKEVSE</sequence>
<reference evidence="3" key="2">
    <citation type="submission" date="2015-06" db="UniProtKB">
        <authorList>
            <consortium name="EnsemblMetazoa"/>
        </authorList>
    </citation>
    <scope>IDENTIFICATION</scope>
</reference>
<keyword evidence="2" id="KW-0472">Membrane</keyword>
<reference evidence="4" key="1">
    <citation type="submission" date="2013-02" db="EMBL/GenBank/DDBJ databases">
        <authorList>
            <person name="Hughes D."/>
        </authorList>
    </citation>
    <scope>NUCLEOTIDE SEQUENCE</scope>
    <source>
        <strain>Durham</strain>
        <strain evidence="4">NC isolate 2 -- Noor lab</strain>
    </source>
</reference>
<dbReference type="Proteomes" id="UP000015102">
    <property type="component" value="Unassembled WGS sequence"/>
</dbReference>
<dbReference type="STRING" id="36166.T1GUC0"/>
<dbReference type="AlphaFoldDB" id="T1GUC0"/>
<proteinExistence type="predicted"/>